<dbReference type="OrthoDB" id="1930285at2759"/>
<accession>A0A3B5ZZ48</accession>
<dbReference type="GO" id="GO:1900150">
    <property type="term" value="P:regulation of defense response to fungus"/>
    <property type="evidence" value="ECO:0007669"/>
    <property type="project" value="InterPro"/>
</dbReference>
<organism evidence="3">
    <name type="scientific">Triticum aestivum</name>
    <name type="common">Wheat</name>
    <dbReference type="NCBI Taxonomy" id="4565"/>
    <lineage>
        <taxon>Eukaryota</taxon>
        <taxon>Viridiplantae</taxon>
        <taxon>Streptophyta</taxon>
        <taxon>Embryophyta</taxon>
        <taxon>Tracheophyta</taxon>
        <taxon>Spermatophyta</taxon>
        <taxon>Magnoliopsida</taxon>
        <taxon>Liliopsida</taxon>
        <taxon>Poales</taxon>
        <taxon>Poaceae</taxon>
        <taxon>BOP clade</taxon>
        <taxon>Pooideae</taxon>
        <taxon>Triticodae</taxon>
        <taxon>Triticeae</taxon>
        <taxon>Triticinae</taxon>
        <taxon>Triticum</taxon>
    </lineage>
</organism>
<reference evidence="3" key="1">
    <citation type="submission" date="2018-08" db="EMBL/GenBank/DDBJ databases">
        <authorList>
            <person name="Rossello M."/>
        </authorList>
    </citation>
    <scope>NUCLEOTIDE SEQUENCE [LARGE SCALE GENOMIC DNA]</scope>
    <source>
        <strain evidence="3">cv. Chinese Spring</strain>
    </source>
</reference>
<feature type="compositionally biased region" description="Basic and acidic residues" evidence="1">
    <location>
        <begin position="189"/>
        <end position="201"/>
    </location>
</feature>
<dbReference type="Gramene" id="TraesCS1D03G0719300.1">
    <property type="protein sequence ID" value="TraesCS1D03G0719300.1.CDS"/>
    <property type="gene ID" value="TraesCS1D03G0719300"/>
</dbReference>
<proteinExistence type="predicted"/>
<feature type="compositionally biased region" description="Polar residues" evidence="1">
    <location>
        <begin position="148"/>
        <end position="167"/>
    </location>
</feature>
<dbReference type="RefSeq" id="XP_044444736.1">
    <property type="nucleotide sequence ID" value="XM_044588801.1"/>
</dbReference>
<feature type="region of interest" description="Disordered" evidence="1">
    <location>
        <begin position="338"/>
        <end position="381"/>
    </location>
</feature>
<dbReference type="Gramene" id="TraesROB_scaffold_148552_01G000100.1">
    <property type="protein sequence ID" value="TraesROB_scaffold_148552_01G000100.1"/>
    <property type="gene ID" value="TraesROB_scaffold_148552_01G000100"/>
</dbReference>
<evidence type="ECO:0000313" key="3">
    <source>
        <dbReference type="EnsemblPlants" id="TraesCS1D02G301000.1"/>
    </source>
</evidence>
<keyword evidence="4" id="KW-1185">Reference proteome</keyword>
<reference evidence="3" key="2">
    <citation type="submission" date="2018-10" db="UniProtKB">
        <authorList>
            <consortium name="EnsemblPlants"/>
        </authorList>
    </citation>
    <scope>IDENTIFICATION</scope>
</reference>
<dbReference type="OMA" id="CNSSERC"/>
<feature type="compositionally biased region" description="Polar residues" evidence="1">
    <location>
        <begin position="251"/>
        <end position="264"/>
    </location>
</feature>
<feature type="region of interest" description="Disordered" evidence="1">
    <location>
        <begin position="216"/>
        <end position="266"/>
    </location>
</feature>
<dbReference type="STRING" id="4565.A0A3B5ZZ48"/>
<evidence type="ECO:0000256" key="1">
    <source>
        <dbReference type="SAM" id="MobiDB-lite"/>
    </source>
</evidence>
<dbReference type="Proteomes" id="UP000019116">
    <property type="component" value="Chromosome 1D"/>
</dbReference>
<dbReference type="AlphaFoldDB" id="A0A3B5ZZ48"/>
<feature type="compositionally biased region" description="Low complexity" evidence="1">
    <location>
        <begin position="354"/>
        <end position="370"/>
    </location>
</feature>
<dbReference type="EnsemblPlants" id="TraesCS1D02G301000.1">
    <property type="protein sequence ID" value="TraesCS1D02G301000.1"/>
    <property type="gene ID" value="TraesCS1D02G301000"/>
</dbReference>
<dbReference type="InterPro" id="IPR040244">
    <property type="entry name" value="EDR4-like"/>
</dbReference>
<feature type="domain" description="Probable zinc-ribbon" evidence="2">
    <location>
        <begin position="389"/>
        <end position="435"/>
    </location>
</feature>
<feature type="region of interest" description="Disordered" evidence="1">
    <location>
        <begin position="121"/>
        <end position="201"/>
    </location>
</feature>
<name>A0A3B5ZZ48_WHEAT</name>
<dbReference type="PANTHER" id="PTHR31105">
    <property type="entry name" value="EXTRA-LARGE G-PROTEIN-LIKE"/>
    <property type="match status" value="1"/>
</dbReference>
<dbReference type="PANTHER" id="PTHR31105:SF43">
    <property type="entry name" value="OS05G0479900 PROTEIN"/>
    <property type="match status" value="1"/>
</dbReference>
<dbReference type="Gramene" id="TraesWEE_scaffold_106118_01G000400.1">
    <property type="protein sequence ID" value="TraesWEE_scaffold_106118_01G000400.1"/>
    <property type="gene ID" value="TraesWEE_scaffold_106118_01G000400"/>
</dbReference>
<dbReference type="Gramene" id="TraesRN1D0100764100.1">
    <property type="protein sequence ID" value="TraesRN1D0100764100.1"/>
    <property type="gene ID" value="TraesRN1D0100764100"/>
</dbReference>
<protein>
    <recommendedName>
        <fullName evidence="2">Probable zinc-ribbon domain-containing protein</fullName>
    </recommendedName>
</protein>
<dbReference type="GeneID" id="123171186"/>
<dbReference type="InterPro" id="IPR021480">
    <property type="entry name" value="Zinc_ribbon_12"/>
</dbReference>
<dbReference type="Pfam" id="PF11331">
    <property type="entry name" value="Zn_ribbon_12"/>
    <property type="match status" value="1"/>
</dbReference>
<sequence length="494" mass="52915">MLSRRSPRRISEEEFFLCAHFSEEDFDNERGSTCSPPIVFQLPRRRETGAATTMPAGGTKTRFGRCPYCRAMICQSTAAAIYYCTKCRTPIRGKNTEPTDDETDNTLSSLEILSAVDTESVFSDELEGSSTQPSVIDVDGDQPPFSCGYNSNSDANSQGIAAASSPSPYRGFGSPRAGQPRSNSCVSRGVEDGRVGSDGQDEVRVVRPVNSRVDALRASSRRTRRASSASDPSILRRRDFSVPDPEEAPRNASSGQQLRQSALSSRELRTSASVSAVTASPLTDPAFQRDLLHALDKLRGMIANIELQPRSTSGGSGAVTRRDTRLFRRLESRLAEELPAENAAARGPRQNGYSSTGSASWSSSTSSSNSHGERRAARPRKRRQCLPVLGGAPFVVCGGCSELLHAPTSAVPSRRRGNIIRLRCGGCEEVLEVALPAAAGIAGPARQTSGVSGSGELERAAGRSGGAGAQQVPLLLHRALGYDSMSQLLQSRRY</sequence>
<dbReference type="Gramene" id="TraesCLE_scaffold_001582_01G000400.1">
    <property type="protein sequence ID" value="TraesCLE_scaffold_001582_01G000400.1"/>
    <property type="gene ID" value="TraesCLE_scaffold_001582_01G000400"/>
</dbReference>
<evidence type="ECO:0000259" key="2">
    <source>
        <dbReference type="Pfam" id="PF11331"/>
    </source>
</evidence>
<gene>
    <name evidence="3" type="primary">LOC123171186</name>
</gene>
<dbReference type="Gramene" id="TraesCAD_scaffold_031184_01G000100.1">
    <property type="protein sequence ID" value="TraesCAD_scaffold_031184_01G000100.1"/>
    <property type="gene ID" value="TraesCAD_scaffold_031184_01G000100"/>
</dbReference>
<evidence type="ECO:0000313" key="4">
    <source>
        <dbReference type="Proteomes" id="UP000019116"/>
    </source>
</evidence>
<dbReference type="Gramene" id="TraesCS1D02G301000.1">
    <property type="protein sequence ID" value="TraesCS1D02G301000.1"/>
    <property type="gene ID" value="TraesCS1D02G301000"/>
</dbReference>
<feature type="region of interest" description="Disordered" evidence="1">
    <location>
        <begin position="444"/>
        <end position="463"/>
    </location>
</feature>